<protein>
    <submittedName>
        <fullName evidence="2">Uncharacterized protein</fullName>
    </submittedName>
</protein>
<keyword evidence="1" id="KW-0812">Transmembrane</keyword>
<keyword evidence="1" id="KW-0472">Membrane</keyword>
<accession>A0ABT2ZXF4</accession>
<proteinExistence type="predicted"/>
<evidence type="ECO:0000256" key="1">
    <source>
        <dbReference type="SAM" id="Phobius"/>
    </source>
</evidence>
<keyword evidence="1" id="KW-1133">Transmembrane helix</keyword>
<evidence type="ECO:0000313" key="2">
    <source>
        <dbReference type="EMBL" id="MCV2878438.1"/>
    </source>
</evidence>
<reference evidence="2 3" key="1">
    <citation type="submission" date="2022-10" db="EMBL/GenBank/DDBJ databases">
        <title>Sinirhodobacter sp. nov., isolated from ocean surface sediments.</title>
        <authorList>
            <person name="He W."/>
            <person name="Wang L."/>
            <person name="Zhang D.-F."/>
        </authorList>
    </citation>
    <scope>NUCLEOTIDE SEQUENCE [LARGE SCALE GENOMIC DNA]</scope>
    <source>
        <strain evidence="2 3">WL0115</strain>
    </source>
</reference>
<comment type="caution">
    <text evidence="2">The sequence shown here is derived from an EMBL/GenBank/DDBJ whole genome shotgun (WGS) entry which is preliminary data.</text>
</comment>
<name>A0ABT2ZXF4_9RHOB</name>
<sequence length="40" mass="4473">MRREVQAIFKRHSNGLLHDALGAMSLCITFLGVLFIPGLF</sequence>
<organism evidence="2 3">
    <name type="scientific">Sedimentimonas flavescens</name>
    <dbReference type="NCBI Taxonomy" id="2851012"/>
    <lineage>
        <taxon>Bacteria</taxon>
        <taxon>Pseudomonadati</taxon>
        <taxon>Pseudomonadota</taxon>
        <taxon>Alphaproteobacteria</taxon>
        <taxon>Rhodobacterales</taxon>
        <taxon>Rhodobacter group</taxon>
        <taxon>Sedimentimonas</taxon>
    </lineage>
</organism>
<dbReference type="RefSeq" id="WP_263847428.1">
    <property type="nucleotide sequence ID" value="NZ_JAHVAI010000002.1"/>
</dbReference>
<dbReference type="Proteomes" id="UP001526166">
    <property type="component" value="Unassembled WGS sequence"/>
</dbReference>
<evidence type="ECO:0000313" key="3">
    <source>
        <dbReference type="Proteomes" id="UP001526166"/>
    </source>
</evidence>
<keyword evidence="3" id="KW-1185">Reference proteome</keyword>
<feature type="transmembrane region" description="Helical" evidence="1">
    <location>
        <begin position="20"/>
        <end position="39"/>
    </location>
</feature>
<gene>
    <name evidence="2" type="ORF">OE699_06190</name>
</gene>
<dbReference type="EMBL" id="JAOWKW010000004">
    <property type="protein sequence ID" value="MCV2878438.1"/>
    <property type="molecule type" value="Genomic_DNA"/>
</dbReference>